<evidence type="ECO:0008006" key="4">
    <source>
        <dbReference type="Google" id="ProtNLM"/>
    </source>
</evidence>
<dbReference type="SUPFAM" id="SSF56925">
    <property type="entry name" value="OMPA-like"/>
    <property type="match status" value="1"/>
</dbReference>
<protein>
    <recommendedName>
        <fullName evidence="4">Outer membrane protein with beta-barrel domain</fullName>
    </recommendedName>
</protein>
<accession>A0A2T6BXW7</accession>
<dbReference type="EMBL" id="QBKT01000005">
    <property type="protein sequence ID" value="PTX60866.1"/>
    <property type="molecule type" value="Genomic_DNA"/>
</dbReference>
<dbReference type="AlphaFoldDB" id="A0A2T6BXW7"/>
<gene>
    <name evidence="2" type="ORF">C8N46_10520</name>
</gene>
<comment type="caution">
    <text evidence="2">The sequence shown here is derived from an EMBL/GenBank/DDBJ whole genome shotgun (WGS) entry which is preliminary data.</text>
</comment>
<evidence type="ECO:0000256" key="1">
    <source>
        <dbReference type="SAM" id="SignalP"/>
    </source>
</evidence>
<dbReference type="OrthoDB" id="1323375at2"/>
<organism evidence="2 3">
    <name type="scientific">Kordia periserrulae</name>
    <dbReference type="NCBI Taxonomy" id="701523"/>
    <lineage>
        <taxon>Bacteria</taxon>
        <taxon>Pseudomonadati</taxon>
        <taxon>Bacteroidota</taxon>
        <taxon>Flavobacteriia</taxon>
        <taxon>Flavobacteriales</taxon>
        <taxon>Flavobacteriaceae</taxon>
        <taxon>Kordia</taxon>
    </lineage>
</organism>
<name>A0A2T6BXW7_9FLAO</name>
<sequence>MKPKMTLSLLLCCLLFNLSHAQGKLNRAKEDLSGNSNSSSSSSARWSNDDDFGNDSVGFFDSVFIEIAYHATIGILFGNMETRYFYDYPYADGSHGEYAFGDENVPLKRSQLTISNTFFTSGNEFYGNDIQLNFRFVPLVGVEVNHLHFFEETPKNDLGATSFMLNYYRVREKYVTAFWGIGATHVGSGVDETGFAYQIGVEVFLKKPYSVSALWKQTLINDSSIDEFKLQARYHLKRFAIHGGFNHYQLGSVTINALGFGVDYRF</sequence>
<dbReference type="RefSeq" id="WP_108114999.1">
    <property type="nucleotide sequence ID" value="NZ_QBKT01000005.1"/>
</dbReference>
<evidence type="ECO:0000313" key="2">
    <source>
        <dbReference type="EMBL" id="PTX60866.1"/>
    </source>
</evidence>
<dbReference type="Proteomes" id="UP000244090">
    <property type="component" value="Unassembled WGS sequence"/>
</dbReference>
<keyword evidence="1" id="KW-0732">Signal</keyword>
<evidence type="ECO:0000313" key="3">
    <source>
        <dbReference type="Proteomes" id="UP000244090"/>
    </source>
</evidence>
<feature type="chain" id="PRO_5015409032" description="Outer membrane protein with beta-barrel domain" evidence="1">
    <location>
        <begin position="22"/>
        <end position="266"/>
    </location>
</feature>
<feature type="signal peptide" evidence="1">
    <location>
        <begin position="1"/>
        <end position="21"/>
    </location>
</feature>
<reference evidence="2 3" key="1">
    <citation type="submission" date="2018-04" db="EMBL/GenBank/DDBJ databases">
        <title>Genomic Encyclopedia of Archaeal and Bacterial Type Strains, Phase II (KMG-II): from individual species to whole genera.</title>
        <authorList>
            <person name="Goeker M."/>
        </authorList>
    </citation>
    <scope>NUCLEOTIDE SEQUENCE [LARGE SCALE GENOMIC DNA]</scope>
    <source>
        <strain evidence="2 3">DSM 25731</strain>
    </source>
</reference>
<proteinExistence type="predicted"/>
<dbReference type="InterPro" id="IPR011250">
    <property type="entry name" value="OMP/PagP_B-barrel"/>
</dbReference>
<keyword evidence="3" id="KW-1185">Reference proteome</keyword>